<dbReference type="AlphaFoldDB" id="A0A2A7UZL1"/>
<accession>A0A2A7UZL1</accession>
<comment type="caution">
    <text evidence="1">The sequence shown here is derived from an EMBL/GenBank/DDBJ whole genome shotgun (WGS) entry which is preliminary data.</text>
</comment>
<dbReference type="Gene3D" id="3.40.190.150">
    <property type="entry name" value="Bordetella uptake gene, domain 1"/>
    <property type="match status" value="1"/>
</dbReference>
<organism evidence="1 2">
    <name type="scientific">Comamonas terrigena</name>
    <dbReference type="NCBI Taxonomy" id="32013"/>
    <lineage>
        <taxon>Bacteria</taxon>
        <taxon>Pseudomonadati</taxon>
        <taxon>Pseudomonadota</taxon>
        <taxon>Betaproteobacteria</taxon>
        <taxon>Burkholderiales</taxon>
        <taxon>Comamonadaceae</taxon>
        <taxon>Comamonas</taxon>
    </lineage>
</organism>
<evidence type="ECO:0008006" key="3">
    <source>
        <dbReference type="Google" id="ProtNLM"/>
    </source>
</evidence>
<dbReference type="Gene3D" id="3.40.190.10">
    <property type="entry name" value="Periplasmic binding protein-like II"/>
    <property type="match status" value="1"/>
</dbReference>
<dbReference type="EMBL" id="PDEA01000001">
    <property type="protein sequence ID" value="PEH90621.1"/>
    <property type="molecule type" value="Genomic_DNA"/>
</dbReference>
<evidence type="ECO:0000313" key="2">
    <source>
        <dbReference type="Proteomes" id="UP000220246"/>
    </source>
</evidence>
<dbReference type="InterPro" id="IPR042100">
    <property type="entry name" value="Bug_dom1"/>
</dbReference>
<dbReference type="Proteomes" id="UP000220246">
    <property type="component" value="Unassembled WGS sequence"/>
</dbReference>
<keyword evidence="2" id="KW-1185">Reference proteome</keyword>
<dbReference type="STRING" id="1219032.GCA_001515545_02166"/>
<evidence type="ECO:0000313" key="1">
    <source>
        <dbReference type="EMBL" id="PEH90621.1"/>
    </source>
</evidence>
<reference evidence="2" key="1">
    <citation type="submission" date="2017-09" db="EMBL/GenBank/DDBJ databases">
        <title>FDA dAtabase for Regulatory Grade micrObial Sequences (FDA-ARGOS): Supporting development and validation of Infectious Disease Dx tests.</title>
        <authorList>
            <person name="Minogue T."/>
            <person name="Wolcott M."/>
            <person name="Wasieloski L."/>
            <person name="Aguilar W."/>
            <person name="Moore D."/>
            <person name="Tallon L."/>
            <person name="Sadzewicz L."/>
            <person name="Ott S."/>
            <person name="Zhao X."/>
            <person name="Nagaraj S."/>
            <person name="Vavikolanu K."/>
            <person name="Aluvathingal J."/>
            <person name="Nadendla S."/>
            <person name="Sichtig H."/>
        </authorList>
    </citation>
    <scope>NUCLEOTIDE SEQUENCE [LARGE SCALE GENOMIC DNA]</scope>
    <source>
        <strain evidence="2">FDAARGOS_394</strain>
    </source>
</reference>
<gene>
    <name evidence="1" type="ORF">CRM82_20260</name>
</gene>
<protein>
    <recommendedName>
        <fullName evidence="3">Tripartite tricarboxylate transporter substrate binding protein</fullName>
    </recommendedName>
</protein>
<proteinExistence type="predicted"/>
<name>A0A2A7UZL1_COMTR</name>
<sequence length="308" mass="34274">MAESSPLLLVQPMEHTPVGNVVAQHFVRWMPHYLGEKATLHRPSNAGGMDAIVWAARSGPPERTLVLMSQLWLGRLEALPAARVWVPLQIVLQGSWCLMAPEARHLPDFAALQAWLRTMGRPVRLGLPFNFGFPELWMQAMSRKTGLTWQASTYGTARQTVQALAAGKVDLVLDRCGDSSQYLGNPQERERSGYAGVQVLAQVGAPTPLAAATFAQWQLPPLPLGWMAWFASESMPEERREAVGKALYAILLRPDTQALIAAQQQQPVRMSPSESQNFVRRAQVQSESLRNWLERSADPLRELNSRIP</sequence>